<dbReference type="AlphaFoldDB" id="A0A6C0D3R9"/>
<keyword evidence="1" id="KW-0175">Coiled coil</keyword>
<keyword evidence="2" id="KW-0472">Membrane</keyword>
<evidence type="ECO:0000313" key="3">
    <source>
        <dbReference type="EMBL" id="QHT11448.1"/>
    </source>
</evidence>
<organism evidence="3">
    <name type="scientific">viral metagenome</name>
    <dbReference type="NCBI Taxonomy" id="1070528"/>
    <lineage>
        <taxon>unclassified sequences</taxon>
        <taxon>metagenomes</taxon>
        <taxon>organismal metagenomes</taxon>
    </lineage>
</organism>
<accession>A0A6C0D3R9</accession>
<reference evidence="3" key="1">
    <citation type="journal article" date="2020" name="Nature">
        <title>Giant virus diversity and host interactions through global metagenomics.</title>
        <authorList>
            <person name="Schulz F."/>
            <person name="Roux S."/>
            <person name="Paez-Espino D."/>
            <person name="Jungbluth S."/>
            <person name="Walsh D.A."/>
            <person name="Denef V.J."/>
            <person name="McMahon K.D."/>
            <person name="Konstantinidis K.T."/>
            <person name="Eloe-Fadrosh E.A."/>
            <person name="Kyrpides N.C."/>
            <person name="Woyke T."/>
        </authorList>
    </citation>
    <scope>NUCLEOTIDE SEQUENCE</scope>
    <source>
        <strain evidence="3">GVMAG-M-3300023174-116</strain>
    </source>
</reference>
<keyword evidence="2" id="KW-1133">Transmembrane helix</keyword>
<dbReference type="EMBL" id="MN739534">
    <property type="protein sequence ID" value="QHT11448.1"/>
    <property type="molecule type" value="Genomic_DNA"/>
</dbReference>
<sequence length="519" mass="57630">MEKTTLPNIDYQFTEYKNAMDNRSQQAQTALDTYKSTINSYSQDANTKLTSYKNEVDGLSQDLNSKKTEFQNSSSTMNTALSLYEQLRTKVTTLTSLISEATANIATTEQTNRNANAELATIKTKNTQASSDASVTAGHLASAKKAADNALISKNITVGHQNDAQGYADAAKTSASNAARYEAQTKEELNKAIETNKKMKSQYELAQTLLGNTATDINSAGASAVADIIVEEGKAGFTNLREGLDNNLSDEELRILAASVGASQTSRDNLSQRRLYQISELLTQKDTVASNILMDYMYKNEKGTNVQTVMDRVEQLNTDKKRKLEITTYYNKSREKYINILKVIVIACIIIVPLVIANKNNMLSNSIFMFLTVAIIFFTIIFIFSSLVDIYKRDNVEFDKYNIPYNREGVLLEKEGTLTRKKNPLTSLTLTCVGQDCCDGEMVYDKAKNKCIATENFGNAFEDMMANNTKAIVVPIEGFNNNCNMKNTMLQHSLACSTVDKFMTNDCFDSNVIIRETGL</sequence>
<feature type="transmembrane region" description="Helical" evidence="2">
    <location>
        <begin position="337"/>
        <end position="356"/>
    </location>
</feature>
<feature type="coiled-coil region" evidence="1">
    <location>
        <begin position="42"/>
        <end position="69"/>
    </location>
</feature>
<keyword evidence="2" id="KW-0812">Transmembrane</keyword>
<proteinExistence type="predicted"/>
<protein>
    <submittedName>
        <fullName evidence="3">Uncharacterized protein</fullName>
    </submittedName>
</protein>
<feature type="coiled-coil region" evidence="1">
    <location>
        <begin position="98"/>
        <end position="125"/>
    </location>
</feature>
<evidence type="ECO:0000256" key="2">
    <source>
        <dbReference type="SAM" id="Phobius"/>
    </source>
</evidence>
<evidence type="ECO:0000256" key="1">
    <source>
        <dbReference type="SAM" id="Coils"/>
    </source>
</evidence>
<feature type="transmembrane region" description="Helical" evidence="2">
    <location>
        <begin position="368"/>
        <end position="391"/>
    </location>
</feature>
<name>A0A6C0D3R9_9ZZZZ</name>